<dbReference type="Gramene" id="TraesCLE_scaffold_092518_01G000100.1">
    <property type="protein sequence ID" value="TraesCLE_scaffold_092518_01G000100.1"/>
    <property type="gene ID" value="TraesCLE_scaffold_092518_01G000100"/>
</dbReference>
<dbReference type="PANTHER" id="PTHR33110">
    <property type="entry name" value="F-BOX/KELCH-REPEAT PROTEIN-RELATED"/>
    <property type="match status" value="1"/>
</dbReference>
<reference evidence="2" key="1">
    <citation type="submission" date="2018-08" db="EMBL/GenBank/DDBJ databases">
        <authorList>
            <person name="Rossello M."/>
        </authorList>
    </citation>
    <scope>NUCLEOTIDE SEQUENCE [LARGE SCALE GENOMIC DNA]</scope>
    <source>
        <strain evidence="2">cv. Chinese Spring</strain>
    </source>
</reference>
<protein>
    <recommendedName>
        <fullName evidence="1">KIB1-4 beta-propeller domain-containing protein</fullName>
    </recommendedName>
</protein>
<dbReference type="AlphaFoldDB" id="A0A3B6PIR1"/>
<proteinExistence type="predicted"/>
<evidence type="ECO:0000313" key="3">
    <source>
        <dbReference type="Proteomes" id="UP000019116"/>
    </source>
</evidence>
<dbReference type="Gene3D" id="1.20.1280.50">
    <property type="match status" value="1"/>
</dbReference>
<feature type="domain" description="KIB1-4 beta-propeller" evidence="1">
    <location>
        <begin position="79"/>
        <end position="362"/>
    </location>
</feature>
<accession>A0A3B6PIR1</accession>
<reference evidence="2" key="2">
    <citation type="submission" date="2018-10" db="UniProtKB">
        <authorList>
            <consortium name="EnsemblPlants"/>
        </authorList>
    </citation>
    <scope>IDENTIFICATION</scope>
</reference>
<dbReference type="Pfam" id="PF03478">
    <property type="entry name" value="Beta-prop_KIB1-4"/>
    <property type="match status" value="1"/>
</dbReference>
<dbReference type="OrthoDB" id="581290at2759"/>
<dbReference type="Gramene" id="TraesSYM6B03G03446740.1">
    <property type="protein sequence ID" value="TraesSYM6B03G03446740.1.CDS1"/>
    <property type="gene ID" value="TraesSYM6B03G03446740"/>
</dbReference>
<dbReference type="EnsemblPlants" id="TraesCS6B02G194800.1">
    <property type="protein sequence ID" value="TraesCS6B02G194800.1.cds1"/>
    <property type="gene ID" value="TraesCS6B02G194800"/>
</dbReference>
<evidence type="ECO:0000259" key="1">
    <source>
        <dbReference type="Pfam" id="PF03478"/>
    </source>
</evidence>
<keyword evidence="3" id="KW-1185">Reference proteome</keyword>
<dbReference type="InterPro" id="IPR005174">
    <property type="entry name" value="KIB1-4_b-propeller"/>
</dbReference>
<dbReference type="OMA" id="WIWFFLS"/>
<sequence>MGVPLPKSKWRPWAELPERYLSDIIRNLPCILDHARFSSVCTRWRETARTNPPRFPFPWLMMPSTAATSFFCVACRATHHRPRLPADARGARFCGSFPGGWLVAELPWPRGHYALLNLLTGARVPLPRLLAVPCHGGGKMCPVVLHAVTLSAAPSVEPGPGEPYYAAAIVAGQSNIAFWCPRAGNCWFPPIFSSDASDESWHDFLPKNRIEDVIYFSGNGKYFVGFYVLTDKEDLLMFRPEPDGDGAQLSTFTVRYSFPGHCAAEPAPGQTVSRYLVVSRGELLMIVRFAGPEERTRFDVFVLEEKEIIRGADHNGPPRVLASWRRCCSAATLSGRRIFLGRGCSVAVDVGYPFPLYIYFLDDGRRSHGALPTAGYPPYPCSETGGFWFFNKGIVRSLPREPPSDCSPWIWFFLSDATFRAGVPPPASLACGWGVDTDSE</sequence>
<dbReference type="Gramene" id="TraesNOR6B03G03536470.1">
    <property type="protein sequence ID" value="TraesNOR6B03G03536470.1.CDS1"/>
    <property type="gene ID" value="TraesNOR6B03G03536470"/>
</dbReference>
<dbReference type="Gramene" id="TraesLDM6B03G03507070.1">
    <property type="protein sequence ID" value="TraesLDM6B03G03507070.1.CDS1"/>
    <property type="gene ID" value="TraesLDM6B03G03507070"/>
</dbReference>
<dbReference type="Gramene" id="TraesCS6B03G0500600.1">
    <property type="protein sequence ID" value="TraesCS6B03G0500600.1.CDS1"/>
    <property type="gene ID" value="TraesCS6B03G0500600"/>
</dbReference>
<dbReference type="PANTHER" id="PTHR33110:SF69">
    <property type="entry name" value="OS02G0318200 PROTEIN"/>
    <property type="match status" value="1"/>
</dbReference>
<dbReference type="Gramene" id="TraesARI6B03G03461160.1">
    <property type="protein sequence ID" value="TraesARI6B03G03461160.1.CDS1"/>
    <property type="gene ID" value="TraesARI6B03G03461160"/>
</dbReference>
<dbReference type="Gramene" id="TraesCS6B02G194800.1">
    <property type="protein sequence ID" value="TraesCS6B02G194800.1.cds1"/>
    <property type="gene ID" value="TraesCS6B02G194800"/>
</dbReference>
<name>A0A3B6PIR1_WHEAT</name>
<dbReference type="Gramene" id="TraesJUL6B03G03530920.1">
    <property type="protein sequence ID" value="TraesJUL6B03G03530920.1.CDS1"/>
    <property type="gene ID" value="TraesJUL6B03G03530920"/>
</dbReference>
<evidence type="ECO:0000313" key="2">
    <source>
        <dbReference type="EnsemblPlants" id="TraesCS6B02G194800.1.cds1"/>
    </source>
</evidence>
<dbReference type="Proteomes" id="UP000019116">
    <property type="component" value="Chromosome 6B"/>
</dbReference>
<organism evidence="2">
    <name type="scientific">Triticum aestivum</name>
    <name type="common">Wheat</name>
    <dbReference type="NCBI Taxonomy" id="4565"/>
    <lineage>
        <taxon>Eukaryota</taxon>
        <taxon>Viridiplantae</taxon>
        <taxon>Streptophyta</taxon>
        <taxon>Embryophyta</taxon>
        <taxon>Tracheophyta</taxon>
        <taxon>Spermatophyta</taxon>
        <taxon>Magnoliopsida</taxon>
        <taxon>Liliopsida</taxon>
        <taxon>Poales</taxon>
        <taxon>Poaceae</taxon>
        <taxon>BOP clade</taxon>
        <taxon>Pooideae</taxon>
        <taxon>Triticodae</taxon>
        <taxon>Triticeae</taxon>
        <taxon>Triticinae</taxon>
        <taxon>Triticum</taxon>
    </lineage>
</organism>